<evidence type="ECO:0000256" key="7">
    <source>
        <dbReference type="ARBA" id="ARBA00022741"/>
    </source>
</evidence>
<keyword evidence="9 17" id="KW-0067">ATP-binding</keyword>
<evidence type="ECO:0000256" key="4">
    <source>
        <dbReference type="ARBA" id="ARBA00022516"/>
    </source>
</evidence>
<keyword evidence="12 19" id="KW-0472">Membrane</keyword>
<evidence type="ECO:0000256" key="8">
    <source>
        <dbReference type="ARBA" id="ARBA00022777"/>
    </source>
</evidence>
<dbReference type="InterPro" id="IPR000829">
    <property type="entry name" value="DAGK"/>
</dbReference>
<comment type="subcellular location">
    <subcellularLocation>
        <location evidence="1">Cell membrane</location>
        <topology evidence="1">Multi-pass membrane protein</topology>
    </subcellularLocation>
</comment>
<dbReference type="Gene3D" id="1.10.287.3610">
    <property type="match status" value="1"/>
</dbReference>
<dbReference type="OrthoDB" id="9789934at2"/>
<evidence type="ECO:0000256" key="11">
    <source>
        <dbReference type="ARBA" id="ARBA00023098"/>
    </source>
</evidence>
<evidence type="ECO:0000256" key="12">
    <source>
        <dbReference type="ARBA" id="ARBA00023136"/>
    </source>
</evidence>
<reference evidence="20 21" key="1">
    <citation type="submission" date="2018-09" db="EMBL/GenBank/DDBJ databases">
        <title>Cohnella cavernae sp. nov., isolated from a karst cave.</title>
        <authorList>
            <person name="Zhu H."/>
        </authorList>
    </citation>
    <scope>NUCLEOTIDE SEQUENCE [LARGE SCALE GENOMIC DNA]</scope>
    <source>
        <strain evidence="20 21">K2E09-144</strain>
    </source>
</reference>
<evidence type="ECO:0000256" key="13">
    <source>
        <dbReference type="ARBA" id="ARBA00023209"/>
    </source>
</evidence>
<evidence type="ECO:0000313" key="20">
    <source>
        <dbReference type="EMBL" id="RIE04478.1"/>
    </source>
</evidence>
<comment type="cofactor">
    <cofactor evidence="18">
        <name>Mg(2+)</name>
        <dbReference type="ChEBI" id="CHEBI:18420"/>
    </cofactor>
    <text evidence="18">Mn(2+), Zn(2+), Cd(2+) and Co(2+) support activity to lesser extents.</text>
</comment>
<comment type="similarity">
    <text evidence="2">Belongs to the bacterial diacylglycerol kinase family.</text>
</comment>
<sequence length="97" mass="10323">MRFHLFAAALVIVMALLLDIDKNGWLWLIASIVGVLTSEMFNSAIERAVDLATAERHPVAKAAKDIAAGAVLVASLGAAAIGLIVLGPPLWHWLAQR</sequence>
<dbReference type="EMBL" id="QXJM01000027">
    <property type="protein sequence ID" value="RIE04478.1"/>
    <property type="molecule type" value="Genomic_DNA"/>
</dbReference>
<keyword evidence="14" id="KW-1208">Phospholipid metabolism</keyword>
<keyword evidence="3" id="KW-1003">Cell membrane</keyword>
<evidence type="ECO:0000256" key="17">
    <source>
        <dbReference type="PIRSR" id="PIRSR600829-3"/>
    </source>
</evidence>
<keyword evidence="18" id="KW-0479">Metal-binding</keyword>
<evidence type="ECO:0000256" key="10">
    <source>
        <dbReference type="ARBA" id="ARBA00022989"/>
    </source>
</evidence>
<evidence type="ECO:0000256" key="15">
    <source>
        <dbReference type="PIRSR" id="PIRSR600829-1"/>
    </source>
</evidence>
<keyword evidence="6 19" id="KW-0812">Transmembrane</keyword>
<feature type="binding site" evidence="16">
    <location>
        <position position="39"/>
    </location>
    <ligand>
        <name>substrate</name>
    </ligand>
</feature>
<evidence type="ECO:0000256" key="16">
    <source>
        <dbReference type="PIRSR" id="PIRSR600829-2"/>
    </source>
</evidence>
<dbReference type="Proteomes" id="UP000266340">
    <property type="component" value="Unassembled WGS sequence"/>
</dbReference>
<dbReference type="PANTHER" id="PTHR34299:SF1">
    <property type="entry name" value="DIACYLGLYCEROL KINASE"/>
    <property type="match status" value="1"/>
</dbReference>
<dbReference type="InterPro" id="IPR033717">
    <property type="entry name" value="UDPK"/>
</dbReference>
<dbReference type="CDD" id="cd14265">
    <property type="entry name" value="UDPK_IM_like"/>
    <property type="match status" value="1"/>
</dbReference>
<feature type="binding site" evidence="17">
    <location>
        <position position="46"/>
    </location>
    <ligand>
        <name>ATP</name>
        <dbReference type="ChEBI" id="CHEBI:30616"/>
    </ligand>
</feature>
<feature type="binding site" evidence="18">
    <location>
        <position position="46"/>
    </location>
    <ligand>
        <name>a divalent metal cation</name>
        <dbReference type="ChEBI" id="CHEBI:60240"/>
    </ligand>
</feature>
<feature type="binding site" evidence="17">
    <location>
        <begin position="64"/>
        <end position="65"/>
    </location>
    <ligand>
        <name>ATP</name>
        <dbReference type="ChEBI" id="CHEBI:30616"/>
    </ligand>
</feature>
<dbReference type="GO" id="GO:0046872">
    <property type="term" value="F:metal ion binding"/>
    <property type="evidence" value="ECO:0007669"/>
    <property type="project" value="UniProtKB-KW"/>
</dbReference>
<keyword evidence="21" id="KW-1185">Reference proteome</keyword>
<accession>A0A398CVD5</accession>
<dbReference type="GO" id="GO:0016301">
    <property type="term" value="F:kinase activity"/>
    <property type="evidence" value="ECO:0007669"/>
    <property type="project" value="UniProtKB-KW"/>
</dbReference>
<dbReference type="AlphaFoldDB" id="A0A398CVD5"/>
<gene>
    <name evidence="20" type="ORF">D3H35_06195</name>
</gene>
<keyword evidence="8 20" id="KW-0418">Kinase</keyword>
<evidence type="ECO:0000256" key="1">
    <source>
        <dbReference type="ARBA" id="ARBA00004651"/>
    </source>
</evidence>
<evidence type="ECO:0000256" key="9">
    <source>
        <dbReference type="ARBA" id="ARBA00022840"/>
    </source>
</evidence>
<feature type="binding site" evidence="17">
    <location>
        <begin position="55"/>
        <end position="57"/>
    </location>
    <ligand>
        <name>ATP</name>
        <dbReference type="ChEBI" id="CHEBI:30616"/>
    </ligand>
</feature>
<keyword evidence="11" id="KW-0443">Lipid metabolism</keyword>
<feature type="transmembrane region" description="Helical" evidence="19">
    <location>
        <begin position="66"/>
        <end position="91"/>
    </location>
</feature>
<proteinExistence type="inferred from homology"/>
<evidence type="ECO:0000256" key="2">
    <source>
        <dbReference type="ARBA" id="ARBA00005967"/>
    </source>
</evidence>
<keyword evidence="7 17" id="KW-0547">Nucleotide-binding</keyword>
<comment type="caution">
    <text evidence="20">The sequence shown here is derived from an EMBL/GenBank/DDBJ whole genome shotgun (WGS) entry which is preliminary data.</text>
</comment>
<keyword evidence="18" id="KW-0460">Magnesium</keyword>
<keyword evidence="10 19" id="KW-1133">Transmembrane helix</keyword>
<evidence type="ECO:0000256" key="5">
    <source>
        <dbReference type="ARBA" id="ARBA00022679"/>
    </source>
</evidence>
<name>A0A398CVD5_9BACL</name>
<evidence type="ECO:0000256" key="19">
    <source>
        <dbReference type="SAM" id="Phobius"/>
    </source>
</evidence>
<keyword evidence="5" id="KW-0808">Transferase</keyword>
<evidence type="ECO:0000313" key="21">
    <source>
        <dbReference type="Proteomes" id="UP000266340"/>
    </source>
</evidence>
<protein>
    <submittedName>
        <fullName evidence="20">Diacylglycerol kinase family protein</fullName>
    </submittedName>
</protein>
<feature type="active site" description="Proton acceptor" evidence="15">
    <location>
        <position position="39"/>
    </location>
</feature>
<organism evidence="20 21">
    <name type="scientific">Cohnella faecalis</name>
    <dbReference type="NCBI Taxonomy" id="2315694"/>
    <lineage>
        <taxon>Bacteria</taxon>
        <taxon>Bacillati</taxon>
        <taxon>Bacillota</taxon>
        <taxon>Bacilli</taxon>
        <taxon>Bacillales</taxon>
        <taxon>Paenibacillaceae</taxon>
        <taxon>Cohnella</taxon>
    </lineage>
</organism>
<dbReference type="PANTHER" id="PTHR34299">
    <property type="entry name" value="DIACYLGLYCEROL KINASE"/>
    <property type="match status" value="1"/>
</dbReference>
<dbReference type="GO" id="GO:0005886">
    <property type="term" value="C:plasma membrane"/>
    <property type="evidence" value="ECO:0007669"/>
    <property type="project" value="UniProtKB-SubCell"/>
</dbReference>
<dbReference type="InterPro" id="IPR036945">
    <property type="entry name" value="DAGK_sf"/>
</dbReference>
<evidence type="ECO:0000256" key="18">
    <source>
        <dbReference type="PIRSR" id="PIRSR600829-4"/>
    </source>
</evidence>
<keyword evidence="13" id="KW-0594">Phospholipid biosynthesis</keyword>
<evidence type="ECO:0000256" key="14">
    <source>
        <dbReference type="ARBA" id="ARBA00023264"/>
    </source>
</evidence>
<dbReference type="GO" id="GO:0008654">
    <property type="term" value="P:phospholipid biosynthetic process"/>
    <property type="evidence" value="ECO:0007669"/>
    <property type="project" value="UniProtKB-KW"/>
</dbReference>
<feature type="transmembrane region" description="Helical" evidence="19">
    <location>
        <begin position="25"/>
        <end position="45"/>
    </location>
</feature>
<dbReference type="Pfam" id="PF01219">
    <property type="entry name" value="DAGK_prokar"/>
    <property type="match status" value="1"/>
</dbReference>
<keyword evidence="4" id="KW-0444">Lipid biosynthesis</keyword>
<dbReference type="GO" id="GO:0005524">
    <property type="term" value="F:ATP binding"/>
    <property type="evidence" value="ECO:0007669"/>
    <property type="project" value="UniProtKB-KW"/>
</dbReference>
<evidence type="ECO:0000256" key="6">
    <source>
        <dbReference type="ARBA" id="ARBA00022692"/>
    </source>
</evidence>
<evidence type="ECO:0000256" key="3">
    <source>
        <dbReference type="ARBA" id="ARBA00022475"/>
    </source>
</evidence>